<dbReference type="SUPFAM" id="SSF46785">
    <property type="entry name" value="Winged helix' DNA-binding domain"/>
    <property type="match status" value="1"/>
</dbReference>
<dbReference type="GO" id="GO:0016787">
    <property type="term" value="F:hydrolase activity"/>
    <property type="evidence" value="ECO:0007669"/>
    <property type="project" value="UniProtKB-KW"/>
</dbReference>
<dbReference type="PANTHER" id="PTHR47961:SF6">
    <property type="entry name" value="DNA-DIRECTED DNA POLYMERASE"/>
    <property type="match status" value="1"/>
</dbReference>
<dbReference type="GO" id="GO:0003676">
    <property type="term" value="F:nucleic acid binding"/>
    <property type="evidence" value="ECO:0007669"/>
    <property type="project" value="InterPro"/>
</dbReference>
<dbReference type="InterPro" id="IPR014001">
    <property type="entry name" value="Helicase_ATP-bd"/>
</dbReference>
<evidence type="ECO:0000256" key="1">
    <source>
        <dbReference type="ARBA" id="ARBA00022741"/>
    </source>
</evidence>
<dbReference type="InterPro" id="IPR027417">
    <property type="entry name" value="P-loop_NTPase"/>
</dbReference>
<dbReference type="SUPFAM" id="SSF52540">
    <property type="entry name" value="P-loop containing nucleoside triphosphate hydrolases"/>
    <property type="match status" value="1"/>
</dbReference>
<dbReference type="SMART" id="SM00490">
    <property type="entry name" value="HELICc"/>
    <property type="match status" value="1"/>
</dbReference>
<dbReference type="PROSITE" id="PS51194">
    <property type="entry name" value="HELICASE_CTER"/>
    <property type="match status" value="1"/>
</dbReference>
<dbReference type="Proteomes" id="UP000660708">
    <property type="component" value="Unassembled WGS sequence"/>
</dbReference>
<dbReference type="PROSITE" id="PS51192">
    <property type="entry name" value="HELICASE_ATP_BIND_1"/>
    <property type="match status" value="1"/>
</dbReference>
<dbReference type="InterPro" id="IPR001650">
    <property type="entry name" value="Helicase_C-like"/>
</dbReference>
<evidence type="ECO:0000259" key="5">
    <source>
        <dbReference type="PROSITE" id="PS51192"/>
    </source>
</evidence>
<comment type="caution">
    <text evidence="7">The sequence shown here is derived from an EMBL/GenBank/DDBJ whole genome shotgun (WGS) entry which is preliminary data.</text>
</comment>
<dbReference type="AlphaFoldDB" id="A0A8I0MXQ6"/>
<dbReference type="InterPro" id="IPR050474">
    <property type="entry name" value="Hel308_SKI2-like"/>
</dbReference>
<keyword evidence="2" id="KW-0378">Hydrolase</keyword>
<keyword evidence="8" id="KW-1185">Reference proteome</keyword>
<dbReference type="GO" id="GO:0005524">
    <property type="term" value="F:ATP binding"/>
    <property type="evidence" value="ECO:0007669"/>
    <property type="project" value="UniProtKB-KW"/>
</dbReference>
<evidence type="ECO:0000256" key="2">
    <source>
        <dbReference type="ARBA" id="ARBA00022801"/>
    </source>
</evidence>
<dbReference type="Gene3D" id="1.10.3380.30">
    <property type="match status" value="1"/>
</dbReference>
<dbReference type="RefSeq" id="WP_147388889.1">
    <property type="nucleotide sequence ID" value="NZ_AQHF01000028.1"/>
</dbReference>
<dbReference type="InterPro" id="IPR011545">
    <property type="entry name" value="DEAD/DEAH_box_helicase_dom"/>
</dbReference>
<reference evidence="7 8" key="1">
    <citation type="submission" date="2015-06" db="EMBL/GenBank/DDBJ databases">
        <title>Genome sequence of Pseudoalteromonas peptidolytica.</title>
        <authorList>
            <person name="Xie B.-B."/>
            <person name="Rong J.-C."/>
            <person name="Qin Q.-L."/>
            <person name="Zhang Y.-Z."/>
        </authorList>
    </citation>
    <scope>NUCLEOTIDE SEQUENCE [LARGE SCALE GENOMIC DNA]</scope>
    <source>
        <strain evidence="7 8">F12-50-A1</strain>
    </source>
</reference>
<gene>
    <name evidence="7" type="ORF">PPEP_a4282</name>
</gene>
<dbReference type="PANTHER" id="PTHR47961">
    <property type="entry name" value="DNA POLYMERASE THETA, PUTATIVE (AFU_ORTHOLOGUE AFUA_1G05260)-RELATED"/>
    <property type="match status" value="1"/>
</dbReference>
<evidence type="ECO:0000313" key="8">
    <source>
        <dbReference type="Proteomes" id="UP000660708"/>
    </source>
</evidence>
<keyword evidence="4" id="KW-0067">ATP-binding</keyword>
<dbReference type="SMART" id="SM00487">
    <property type="entry name" value="DEXDc"/>
    <property type="match status" value="1"/>
</dbReference>
<protein>
    <recommendedName>
        <fullName evidence="9">DEAD/DEAH box helicase</fullName>
    </recommendedName>
</protein>
<sequence length="948" mass="107127">MLNDMLDWARNRWGYVGLALDSDGFVVIKTVDGRCERWLYTGINAHFDFVEQAVQLVIFDSVSNLTYREYQVAWRTEHAVRCLDSAADEQDIDIGELDYCPKCYAHKMVQFSQGRAMKLCSNYAVCSGKSKTNGRIYPLEHLNADQQLFLLSHGNDDLGYPAGAICASMTRKLGLTTGEELSQSTVGLSLVEDSDLIKTSEFTLLNYPFSHFNRVQSTLLKNQIHTKNVNLVLGTATSSGKTVCAELCMAHTLAKGEVVVYVSPLRSLTQEKYDDWSHTFGAQYKIAILTGDYALSPDKNDEINQADILCITSEMLDSRTRKYGSERSAWIDRVGLLVVDESHIIGTERGHAVEAGLMRFTQFNQAKILFMSATMPNVEQFAQWLSVLNGLQSEIINSPWRPTPLTWHFPRYVDNGNYKQSRDSRINEALKKVTDAEKSDEKYLLFVHDKATGADLLRKVRAQGIDAEFHSADLKVNIRQQIEKEFKDPHGKLRVLVSTSTLAWGCNVPAQNVVIVGTTRGLSPVEIEDILQMAGRAGRSLPADYFVVAPDGNSYAQSSLDRLSLRILDSVAELDMSTAGSVIDIRHAGNQQDIKAVDNEARLQRRKRKVNMRQVKDHQKVILAQSVEEAKAWIAHNDPQYLARYHGHCYLICAQPKVWEHRIQQAKPVHSRLVNEATLGFHILAEVDAGTIHNQLDLVNWFDRSLAKLQGLVEQKVVDSVLGDLLRTQMLKGHDEQYKITEIGKVSSRWYYKPEDVFHWHTALRFVDHAQIWDNDDALAWAIAGAPSYNTDYIQRSQAKLVDDYMKRLQRVVPFASEMALPADMATYLSGKTVQYQKINGFKYDLSRVFQALRQIAKACAISRPDGYWHMLETRFRYGTTADSAKLLCVEEVGVMNIRKLVKAGIVSLDDFIDVERRSEVTRILGHKKLETALASARKIIRSQYGVE</sequence>
<dbReference type="Pfam" id="PF00270">
    <property type="entry name" value="DEAD"/>
    <property type="match status" value="1"/>
</dbReference>
<dbReference type="CDD" id="cd17921">
    <property type="entry name" value="DEXHc_Ski2"/>
    <property type="match status" value="1"/>
</dbReference>
<dbReference type="EMBL" id="AQHF01000028">
    <property type="protein sequence ID" value="MBE0347904.1"/>
    <property type="molecule type" value="Genomic_DNA"/>
</dbReference>
<name>A0A8I0MXQ6_9GAMM</name>
<dbReference type="GO" id="GO:0004386">
    <property type="term" value="F:helicase activity"/>
    <property type="evidence" value="ECO:0007669"/>
    <property type="project" value="UniProtKB-KW"/>
</dbReference>
<keyword evidence="3" id="KW-0347">Helicase</keyword>
<evidence type="ECO:0000256" key="4">
    <source>
        <dbReference type="ARBA" id="ARBA00022840"/>
    </source>
</evidence>
<dbReference type="Gene3D" id="3.40.50.300">
    <property type="entry name" value="P-loop containing nucleotide triphosphate hydrolases"/>
    <property type="match status" value="2"/>
</dbReference>
<dbReference type="Pfam" id="PF00271">
    <property type="entry name" value="Helicase_C"/>
    <property type="match status" value="1"/>
</dbReference>
<proteinExistence type="predicted"/>
<organism evidence="7 8">
    <name type="scientific">Pseudoalteromonas peptidolytica F12-50-A1</name>
    <dbReference type="NCBI Taxonomy" id="1315280"/>
    <lineage>
        <taxon>Bacteria</taxon>
        <taxon>Pseudomonadati</taxon>
        <taxon>Pseudomonadota</taxon>
        <taxon>Gammaproteobacteria</taxon>
        <taxon>Alteromonadales</taxon>
        <taxon>Pseudoalteromonadaceae</taxon>
        <taxon>Pseudoalteromonas</taxon>
    </lineage>
</organism>
<dbReference type="InterPro" id="IPR036390">
    <property type="entry name" value="WH_DNA-bd_sf"/>
</dbReference>
<evidence type="ECO:0000313" key="7">
    <source>
        <dbReference type="EMBL" id="MBE0347904.1"/>
    </source>
</evidence>
<evidence type="ECO:0000256" key="3">
    <source>
        <dbReference type="ARBA" id="ARBA00022806"/>
    </source>
</evidence>
<evidence type="ECO:0000259" key="6">
    <source>
        <dbReference type="PROSITE" id="PS51194"/>
    </source>
</evidence>
<feature type="domain" description="Helicase C-terminal" evidence="6">
    <location>
        <begin position="429"/>
        <end position="579"/>
    </location>
</feature>
<evidence type="ECO:0008006" key="9">
    <source>
        <dbReference type="Google" id="ProtNLM"/>
    </source>
</evidence>
<feature type="domain" description="Helicase ATP-binding" evidence="5">
    <location>
        <begin position="222"/>
        <end position="393"/>
    </location>
</feature>
<keyword evidence="1" id="KW-0547">Nucleotide-binding</keyword>
<accession>A0A8I0MXQ6</accession>